<dbReference type="AlphaFoldDB" id="A0A2S0WFU8"/>
<reference evidence="2" key="1">
    <citation type="submission" date="2018-01" db="EMBL/GenBank/DDBJ databases">
        <authorList>
            <person name="Li J."/>
        </authorList>
    </citation>
    <scope>NUCLEOTIDE SEQUENCE [LARGE SCALE GENOMIC DNA]</scope>
    <source>
        <strain evidence="2">2184</strain>
    </source>
</reference>
<organism evidence="1 2">
    <name type="scientific">Corynebacterium liangguodongii</name>
    <dbReference type="NCBI Taxonomy" id="2079535"/>
    <lineage>
        <taxon>Bacteria</taxon>
        <taxon>Bacillati</taxon>
        <taxon>Actinomycetota</taxon>
        <taxon>Actinomycetes</taxon>
        <taxon>Mycobacteriales</taxon>
        <taxon>Corynebacteriaceae</taxon>
        <taxon>Corynebacterium</taxon>
    </lineage>
</organism>
<dbReference type="Proteomes" id="UP000244754">
    <property type="component" value="Chromosome"/>
</dbReference>
<gene>
    <name evidence="1" type="ORF">C3E79_08750</name>
</gene>
<dbReference type="EMBL" id="CP026948">
    <property type="protein sequence ID" value="AWB84562.1"/>
    <property type="molecule type" value="Genomic_DNA"/>
</dbReference>
<sequence>MERKSFNAALVLVVTAVAVYCLPEIVQMVRNGMFITRLSPALPEGILAADLPQGAVVFYVVALIVKYAALVSVAVFLTRAFVPMLRGRVFDSTIVSSLRWATYSIFVWYLGRIVLEGLANNYAAHLLGATSWWNTGSGTPLSDLSPALLLVAVLISLEAVIRKGAALEEEVDGLV</sequence>
<name>A0A2S0WFU8_9CORY</name>
<dbReference type="RefSeq" id="WP_108404571.1">
    <property type="nucleotide sequence ID" value="NZ_CP026948.1"/>
</dbReference>
<keyword evidence="2" id="KW-1185">Reference proteome</keyword>
<evidence type="ECO:0000313" key="2">
    <source>
        <dbReference type="Proteomes" id="UP000244754"/>
    </source>
</evidence>
<protein>
    <submittedName>
        <fullName evidence="1">Uncharacterized protein</fullName>
    </submittedName>
</protein>
<proteinExistence type="predicted"/>
<accession>A0A2S0WFU8</accession>
<dbReference type="KEGG" id="clia:C3E79_08750"/>
<evidence type="ECO:0000313" key="1">
    <source>
        <dbReference type="EMBL" id="AWB84562.1"/>
    </source>
</evidence>
<dbReference type="OrthoDB" id="4409563at2"/>